<keyword evidence="5 10" id="KW-1133">Transmembrane helix</keyword>
<feature type="transmembrane region" description="Helical" evidence="10">
    <location>
        <begin position="128"/>
        <end position="149"/>
    </location>
</feature>
<gene>
    <name evidence="12" type="ORF">A3I86_00505</name>
</gene>
<dbReference type="CDD" id="cd03505">
    <property type="entry name" value="Delta9-FADS-like"/>
    <property type="match status" value="1"/>
</dbReference>
<keyword evidence="3 10" id="KW-0812">Transmembrane</keyword>
<feature type="transmembrane region" description="Helical" evidence="10">
    <location>
        <begin position="155"/>
        <end position="175"/>
    </location>
</feature>
<feature type="transmembrane region" description="Helical" evidence="10">
    <location>
        <begin position="6"/>
        <end position="27"/>
    </location>
</feature>
<dbReference type="AlphaFoldDB" id="A0A1G2UFH3"/>
<feature type="domain" description="Fatty acid desaturase" evidence="11">
    <location>
        <begin position="8"/>
        <end position="204"/>
    </location>
</feature>
<organism evidence="12 13">
    <name type="scientific">Candidatus Zambryskibacteria bacterium RIFCSPLOWO2_02_FULL_39_14</name>
    <dbReference type="NCBI Taxonomy" id="1802769"/>
    <lineage>
        <taxon>Bacteria</taxon>
        <taxon>Candidatus Zambryskiibacteriota</taxon>
    </lineage>
</organism>
<sequence length="248" mass="28539">MLSQLLVVFVISMFVSQIAVFATTIYLHRTATHSSLKLNRAVAWSFRFVLWLTTGMSRREWVAIHRKHHAFTDEEGDPHSPQLKGFWSVQFGNVFHYIKEARNQETIKLYSKDIKDDWWERYFFQHGLLGLMTGIIVLCYVLGIGWGLLAAGIHAVTYVFVLSSSVNGLCHYVGYKNFDNTATNIRLVAFVTAGEGLHNNHHEHRHSPKFSARRGEFDPAWLVIKLMIVLGLAKRKRIIEEIEAIKKN</sequence>
<keyword evidence="6" id="KW-0560">Oxidoreductase</keyword>
<keyword evidence="7" id="KW-0408">Iron</keyword>
<dbReference type="Pfam" id="PF00487">
    <property type="entry name" value="FA_desaturase"/>
    <property type="match status" value="1"/>
</dbReference>
<dbReference type="InterPro" id="IPR005804">
    <property type="entry name" value="FA_desaturase_dom"/>
</dbReference>
<evidence type="ECO:0000256" key="4">
    <source>
        <dbReference type="ARBA" id="ARBA00022832"/>
    </source>
</evidence>
<evidence type="ECO:0000256" key="3">
    <source>
        <dbReference type="ARBA" id="ARBA00022692"/>
    </source>
</evidence>
<evidence type="ECO:0000256" key="10">
    <source>
        <dbReference type="SAM" id="Phobius"/>
    </source>
</evidence>
<evidence type="ECO:0000256" key="9">
    <source>
        <dbReference type="ARBA" id="ARBA00023136"/>
    </source>
</evidence>
<dbReference type="PANTHER" id="PTHR11351:SF33">
    <property type="entry name" value="DELTA-9 FATTY ACID DESATURASE, DESA"/>
    <property type="match status" value="1"/>
</dbReference>
<dbReference type="Proteomes" id="UP000177096">
    <property type="component" value="Unassembled WGS sequence"/>
</dbReference>
<comment type="subcellular location">
    <subcellularLocation>
        <location evidence="1">Membrane</location>
        <topology evidence="1">Multi-pass membrane protein</topology>
    </subcellularLocation>
</comment>
<evidence type="ECO:0000259" key="11">
    <source>
        <dbReference type="Pfam" id="PF00487"/>
    </source>
</evidence>
<dbReference type="GO" id="GO:0016717">
    <property type="term" value="F:oxidoreductase activity, acting on paired donors, with oxidation of a pair of donors resulting in the reduction of molecular oxygen to two molecules of water"/>
    <property type="evidence" value="ECO:0007669"/>
    <property type="project" value="InterPro"/>
</dbReference>
<dbReference type="PRINTS" id="PR00075">
    <property type="entry name" value="FACDDSATRASE"/>
</dbReference>
<evidence type="ECO:0000313" key="12">
    <source>
        <dbReference type="EMBL" id="OHB08176.1"/>
    </source>
</evidence>
<protein>
    <recommendedName>
        <fullName evidence="11">Fatty acid desaturase domain-containing protein</fullName>
    </recommendedName>
</protein>
<evidence type="ECO:0000256" key="2">
    <source>
        <dbReference type="ARBA" id="ARBA00008749"/>
    </source>
</evidence>
<evidence type="ECO:0000256" key="6">
    <source>
        <dbReference type="ARBA" id="ARBA00023002"/>
    </source>
</evidence>
<evidence type="ECO:0000256" key="1">
    <source>
        <dbReference type="ARBA" id="ARBA00004141"/>
    </source>
</evidence>
<proteinExistence type="inferred from homology"/>
<accession>A0A1G2UFH3</accession>
<keyword evidence="8" id="KW-0443">Lipid metabolism</keyword>
<evidence type="ECO:0000256" key="7">
    <source>
        <dbReference type="ARBA" id="ARBA00023004"/>
    </source>
</evidence>
<dbReference type="EMBL" id="MHWM01000030">
    <property type="protein sequence ID" value="OHB08176.1"/>
    <property type="molecule type" value="Genomic_DNA"/>
</dbReference>
<evidence type="ECO:0000256" key="8">
    <source>
        <dbReference type="ARBA" id="ARBA00023098"/>
    </source>
</evidence>
<dbReference type="InterPro" id="IPR015876">
    <property type="entry name" value="Acyl-CoA_DS"/>
</dbReference>
<keyword evidence="9 10" id="KW-0472">Membrane</keyword>
<comment type="caution">
    <text evidence="12">The sequence shown here is derived from an EMBL/GenBank/DDBJ whole genome shotgun (WGS) entry which is preliminary data.</text>
</comment>
<name>A0A1G2UFH3_9BACT</name>
<keyword evidence="4" id="KW-0276">Fatty acid metabolism</keyword>
<dbReference type="GO" id="GO:0006631">
    <property type="term" value="P:fatty acid metabolic process"/>
    <property type="evidence" value="ECO:0007669"/>
    <property type="project" value="UniProtKB-KW"/>
</dbReference>
<dbReference type="GO" id="GO:0016020">
    <property type="term" value="C:membrane"/>
    <property type="evidence" value="ECO:0007669"/>
    <property type="project" value="UniProtKB-SubCell"/>
</dbReference>
<evidence type="ECO:0000256" key="5">
    <source>
        <dbReference type="ARBA" id="ARBA00022989"/>
    </source>
</evidence>
<comment type="similarity">
    <text evidence="2">Belongs to the fatty acid desaturase type 2 family.</text>
</comment>
<reference evidence="12 13" key="1">
    <citation type="journal article" date="2016" name="Nat. Commun.">
        <title>Thousands of microbial genomes shed light on interconnected biogeochemical processes in an aquifer system.</title>
        <authorList>
            <person name="Anantharaman K."/>
            <person name="Brown C.T."/>
            <person name="Hug L.A."/>
            <person name="Sharon I."/>
            <person name="Castelle C.J."/>
            <person name="Probst A.J."/>
            <person name="Thomas B.C."/>
            <person name="Singh A."/>
            <person name="Wilkins M.J."/>
            <person name="Karaoz U."/>
            <person name="Brodie E.L."/>
            <person name="Williams K.H."/>
            <person name="Hubbard S.S."/>
            <person name="Banfield J.F."/>
        </authorList>
    </citation>
    <scope>NUCLEOTIDE SEQUENCE [LARGE SCALE GENOMIC DNA]</scope>
</reference>
<dbReference type="PANTHER" id="PTHR11351">
    <property type="entry name" value="ACYL-COA DESATURASE"/>
    <property type="match status" value="1"/>
</dbReference>
<evidence type="ECO:0000313" key="13">
    <source>
        <dbReference type="Proteomes" id="UP000177096"/>
    </source>
</evidence>